<organism evidence="1 2">
    <name type="scientific">Gloeothece verrucosa (strain PCC 7822)</name>
    <name type="common">Cyanothece sp. (strain PCC 7822)</name>
    <dbReference type="NCBI Taxonomy" id="497965"/>
    <lineage>
        <taxon>Bacteria</taxon>
        <taxon>Bacillati</taxon>
        <taxon>Cyanobacteriota</taxon>
        <taxon>Cyanophyceae</taxon>
        <taxon>Oscillatoriophycideae</taxon>
        <taxon>Chroococcales</taxon>
        <taxon>Aphanothecaceae</taxon>
        <taxon>Gloeothece</taxon>
        <taxon>Gloeothece verrucosa</taxon>
    </lineage>
</organism>
<geneLocation type="plasmid" evidence="1 2">
    <name>Cy782203</name>
</geneLocation>
<sequence length="216" mass="25051">MVKQKECALGFDCAGMMQVVGIDPADCDNYLTCRAARGLGPDDEFELIRRIGRTPEEQQQWQEWAERAAARWNSEREIIRTTRRRLALAMLMQRGCPQTVESLGLLSLYNEIMDLTIDLSEHFNSYQDEYIAPPECEVHVYSVRRPWGTYGYNKLTAKQNIFEPADRSFKVKVIHLSGDDDPRNLLAREGIQRRNKLLKTKTKLQEVARLLRECLE</sequence>
<protein>
    <submittedName>
        <fullName evidence="1">Uncharacterized protein</fullName>
    </submittedName>
</protein>
<dbReference type="OrthoDB" id="481923at2"/>
<accession>E0UNT6</accession>
<evidence type="ECO:0000313" key="1">
    <source>
        <dbReference type="EMBL" id="ADN18616.1"/>
    </source>
</evidence>
<dbReference type="HOGENOM" id="CLU_1224293_0_0_3"/>
<evidence type="ECO:0000313" key="2">
    <source>
        <dbReference type="Proteomes" id="UP000008206"/>
    </source>
</evidence>
<reference evidence="2" key="1">
    <citation type="journal article" date="2011" name="MBio">
        <title>Novel metabolic attributes of the genus Cyanothece, comprising a group of unicellular nitrogen-fixing Cyanobacteria.</title>
        <authorList>
            <person name="Bandyopadhyay A."/>
            <person name="Elvitigala T."/>
            <person name="Welsh E."/>
            <person name="Stockel J."/>
            <person name="Liberton M."/>
            <person name="Min H."/>
            <person name="Sherman L.A."/>
            <person name="Pakrasi H.B."/>
        </authorList>
    </citation>
    <scope>NUCLEOTIDE SEQUENCE [LARGE SCALE GENOMIC DNA]</scope>
    <source>
        <strain evidence="2">PCC 7822</strain>
        <plasmid evidence="2">Cy782203</plasmid>
    </source>
</reference>
<name>E0UNT6_GLOV7</name>
<gene>
    <name evidence="1" type="ordered locus">Cyan7822_6979</name>
</gene>
<proteinExistence type="predicted"/>
<dbReference type="Proteomes" id="UP000008206">
    <property type="component" value="Plasmid Cy782203"/>
</dbReference>
<dbReference type="EMBL" id="CP002201">
    <property type="protein sequence ID" value="ADN18616.1"/>
    <property type="molecule type" value="Genomic_DNA"/>
</dbReference>
<dbReference type="RefSeq" id="WP_013325738.1">
    <property type="nucleotide sequence ID" value="NC_014502.1"/>
</dbReference>
<keyword evidence="1" id="KW-0614">Plasmid</keyword>
<dbReference type="KEGG" id="cyj:Cyan7822_6979"/>
<dbReference type="AlphaFoldDB" id="E0UNT6"/>
<keyword evidence="2" id="KW-1185">Reference proteome</keyword>